<evidence type="ECO:0000256" key="8">
    <source>
        <dbReference type="ARBA" id="ARBA00029924"/>
    </source>
</evidence>
<evidence type="ECO:0000256" key="4">
    <source>
        <dbReference type="ARBA" id="ARBA00022478"/>
    </source>
</evidence>
<evidence type="ECO:0000313" key="12">
    <source>
        <dbReference type="Proteomes" id="UP000062160"/>
    </source>
</evidence>
<dbReference type="GO" id="GO:0006351">
    <property type="term" value="P:DNA-templated transcription"/>
    <property type="evidence" value="ECO:0007669"/>
    <property type="project" value="UniProtKB-UniRule"/>
</dbReference>
<organism evidence="11">
    <name type="scientific">Tepidanaerobacter syntrophicus</name>
    <dbReference type="NCBI Taxonomy" id="224999"/>
    <lineage>
        <taxon>Bacteria</taxon>
        <taxon>Bacillati</taxon>
        <taxon>Bacillota</taxon>
        <taxon>Clostridia</taxon>
        <taxon>Thermosediminibacterales</taxon>
        <taxon>Tepidanaerobacteraceae</taxon>
        <taxon>Tepidanaerobacter</taxon>
    </lineage>
</organism>
<dbReference type="EC" id="2.7.7.6" evidence="2 10"/>
<dbReference type="PANTHER" id="PTHR34476:SF1">
    <property type="entry name" value="DNA-DIRECTED RNA POLYMERASE SUBUNIT OMEGA"/>
    <property type="match status" value="1"/>
</dbReference>
<dbReference type="InterPro" id="IPR006110">
    <property type="entry name" value="Pol_omega/Rpo6/RPB6"/>
</dbReference>
<dbReference type="InterPro" id="IPR003716">
    <property type="entry name" value="DNA-dir_RNA_pol_omega"/>
</dbReference>
<evidence type="ECO:0000256" key="2">
    <source>
        <dbReference type="ARBA" id="ARBA00012418"/>
    </source>
</evidence>
<keyword evidence="6 10" id="KW-0548">Nucleotidyltransferase</keyword>
<evidence type="ECO:0000256" key="10">
    <source>
        <dbReference type="HAMAP-Rule" id="MF_00366"/>
    </source>
</evidence>
<dbReference type="HAMAP" id="MF_00366">
    <property type="entry name" value="RNApol_bact_RpoZ"/>
    <property type="match status" value="1"/>
</dbReference>
<protein>
    <recommendedName>
        <fullName evidence="3 10">DNA-directed RNA polymerase subunit omega</fullName>
        <shortName evidence="10">RNAP omega subunit</shortName>
        <ecNumber evidence="2 10">2.7.7.6</ecNumber>
    </recommendedName>
    <alternativeName>
        <fullName evidence="10">RNA polymerase omega subunit</fullName>
    </alternativeName>
    <alternativeName>
        <fullName evidence="8 10">Transcriptase subunit omega</fullName>
    </alternativeName>
</protein>
<dbReference type="Gene3D" id="3.90.940.10">
    <property type="match status" value="1"/>
</dbReference>
<dbReference type="OrthoDB" id="9815459at2"/>
<comment type="similarity">
    <text evidence="1 10">Belongs to the RNA polymerase subunit omega family.</text>
</comment>
<dbReference type="EMBL" id="DF977003">
    <property type="protein sequence ID" value="GAQ26065.1"/>
    <property type="molecule type" value="Genomic_DNA"/>
</dbReference>
<name>A0A0U9HQ93_9FIRM</name>
<dbReference type="Pfam" id="PF01192">
    <property type="entry name" value="RNA_pol_Rpb6"/>
    <property type="match status" value="1"/>
</dbReference>
<keyword evidence="7 10" id="KW-0804">Transcription</keyword>
<comment type="catalytic activity">
    <reaction evidence="9 10">
        <text>RNA(n) + a ribonucleoside 5'-triphosphate = RNA(n+1) + diphosphate</text>
        <dbReference type="Rhea" id="RHEA:21248"/>
        <dbReference type="Rhea" id="RHEA-COMP:14527"/>
        <dbReference type="Rhea" id="RHEA-COMP:17342"/>
        <dbReference type="ChEBI" id="CHEBI:33019"/>
        <dbReference type="ChEBI" id="CHEBI:61557"/>
        <dbReference type="ChEBI" id="CHEBI:140395"/>
        <dbReference type="EC" id="2.7.7.6"/>
    </reaction>
</comment>
<dbReference type="Proteomes" id="UP000062160">
    <property type="component" value="Unassembled WGS sequence"/>
</dbReference>
<evidence type="ECO:0000256" key="9">
    <source>
        <dbReference type="ARBA" id="ARBA00048552"/>
    </source>
</evidence>
<keyword evidence="4 10" id="KW-0240">DNA-directed RNA polymerase</keyword>
<dbReference type="GO" id="GO:0000428">
    <property type="term" value="C:DNA-directed RNA polymerase complex"/>
    <property type="evidence" value="ECO:0007669"/>
    <property type="project" value="UniProtKB-KW"/>
</dbReference>
<dbReference type="NCBIfam" id="TIGR00690">
    <property type="entry name" value="rpoZ"/>
    <property type="match status" value="1"/>
</dbReference>
<reference evidence="11" key="1">
    <citation type="journal article" date="2016" name="Genome Announc.">
        <title>Draft Genome Sequence of the Syntrophic Lactate-Degrading Bacterium Tepidanaerobacter syntrophicus JLT.</title>
        <authorList>
            <person name="Matsuura N."/>
            <person name="Ohashi A."/>
            <person name="Tourlousse D.M."/>
            <person name="Sekiguchi Y."/>
        </authorList>
    </citation>
    <scope>NUCLEOTIDE SEQUENCE [LARGE SCALE GENOMIC DNA]</scope>
    <source>
        <strain evidence="11">JL</strain>
    </source>
</reference>
<dbReference type="GO" id="GO:0003899">
    <property type="term" value="F:DNA-directed RNA polymerase activity"/>
    <property type="evidence" value="ECO:0007669"/>
    <property type="project" value="UniProtKB-UniRule"/>
</dbReference>
<dbReference type="STRING" id="224999.GCA_001485475_02104"/>
<comment type="function">
    <text evidence="10">Promotes RNA polymerase assembly. Latches the N- and C-terminal regions of the beta' subunit thereby facilitating its interaction with the beta and alpha subunits.</text>
</comment>
<dbReference type="PANTHER" id="PTHR34476">
    <property type="entry name" value="DNA-DIRECTED RNA POLYMERASE SUBUNIT OMEGA"/>
    <property type="match status" value="1"/>
</dbReference>
<evidence type="ECO:0000256" key="5">
    <source>
        <dbReference type="ARBA" id="ARBA00022679"/>
    </source>
</evidence>
<evidence type="ECO:0000256" key="3">
    <source>
        <dbReference type="ARBA" id="ARBA00013725"/>
    </source>
</evidence>
<proteinExistence type="inferred from homology"/>
<sequence>MMYPSIDSLTAKYESKYIIAVAAAKRARQLVEGAKELVEVNTKKPVSIALFELDAGKIIIEKPKTRVK</sequence>
<keyword evidence="5 10" id="KW-0808">Transferase</keyword>
<evidence type="ECO:0000256" key="1">
    <source>
        <dbReference type="ARBA" id="ARBA00006711"/>
    </source>
</evidence>
<evidence type="ECO:0000313" key="11">
    <source>
        <dbReference type="EMBL" id="GAQ26065.1"/>
    </source>
</evidence>
<accession>A0A0U9HQ93</accession>
<dbReference type="SUPFAM" id="SSF63562">
    <property type="entry name" value="RPB6/omega subunit-like"/>
    <property type="match status" value="1"/>
</dbReference>
<dbReference type="InterPro" id="IPR036161">
    <property type="entry name" value="RPB6/omega-like_sf"/>
</dbReference>
<dbReference type="AlphaFoldDB" id="A0A0U9HQ93"/>
<dbReference type="RefSeq" id="WP_059033820.1">
    <property type="nucleotide sequence ID" value="NZ_BSDN01000007.1"/>
</dbReference>
<evidence type="ECO:0000256" key="6">
    <source>
        <dbReference type="ARBA" id="ARBA00022695"/>
    </source>
</evidence>
<comment type="subunit">
    <text evidence="10">The RNAP catalytic core consists of 2 alpha, 1 beta, 1 beta' and 1 omega subunit. When a sigma factor is associated with the core the holoenzyme is formed, which can initiate transcription.</text>
</comment>
<dbReference type="GO" id="GO:0003677">
    <property type="term" value="F:DNA binding"/>
    <property type="evidence" value="ECO:0007669"/>
    <property type="project" value="UniProtKB-UniRule"/>
</dbReference>
<dbReference type="SMART" id="SM01409">
    <property type="entry name" value="RNA_pol_Rpb6"/>
    <property type="match status" value="1"/>
</dbReference>
<evidence type="ECO:0000256" key="7">
    <source>
        <dbReference type="ARBA" id="ARBA00023163"/>
    </source>
</evidence>
<gene>
    <name evidence="10" type="primary">rpoZ</name>
    <name evidence="11" type="ORF">TSYNT_9321</name>
</gene>
<keyword evidence="12" id="KW-1185">Reference proteome</keyword>